<evidence type="ECO:0000256" key="5">
    <source>
        <dbReference type="ARBA" id="ARBA00022777"/>
    </source>
</evidence>
<dbReference type="PRINTS" id="PR00344">
    <property type="entry name" value="BCTRLSENSOR"/>
</dbReference>
<feature type="transmembrane region" description="Helical" evidence="7">
    <location>
        <begin position="216"/>
        <end position="237"/>
    </location>
</feature>
<organism evidence="11 12">
    <name type="scientific">Desulfobacter hydrogenophilus</name>
    <dbReference type="NCBI Taxonomy" id="2291"/>
    <lineage>
        <taxon>Bacteria</taxon>
        <taxon>Pseudomonadati</taxon>
        <taxon>Thermodesulfobacteriota</taxon>
        <taxon>Desulfobacteria</taxon>
        <taxon>Desulfobacterales</taxon>
        <taxon>Desulfobacteraceae</taxon>
        <taxon>Desulfobacter</taxon>
    </lineage>
</organism>
<evidence type="ECO:0000256" key="1">
    <source>
        <dbReference type="ARBA" id="ARBA00000085"/>
    </source>
</evidence>
<evidence type="ECO:0000259" key="9">
    <source>
        <dbReference type="PROSITE" id="PS50110"/>
    </source>
</evidence>
<dbReference type="CDD" id="cd16922">
    <property type="entry name" value="HATPase_EvgS-ArcB-TorS-like"/>
    <property type="match status" value="1"/>
</dbReference>
<dbReference type="Pfam" id="PF00072">
    <property type="entry name" value="Response_reg"/>
    <property type="match status" value="1"/>
</dbReference>
<keyword evidence="13" id="KW-1185">Reference proteome</keyword>
<dbReference type="FunFam" id="3.30.565.10:FF:000006">
    <property type="entry name" value="Sensor histidine kinase WalK"/>
    <property type="match status" value="1"/>
</dbReference>
<dbReference type="GO" id="GO:0005886">
    <property type="term" value="C:plasma membrane"/>
    <property type="evidence" value="ECO:0007669"/>
    <property type="project" value="TreeGrafter"/>
</dbReference>
<dbReference type="PANTHER" id="PTHR43047:SF72">
    <property type="entry name" value="OSMOSENSING HISTIDINE PROTEIN KINASE SLN1"/>
    <property type="match status" value="1"/>
</dbReference>
<dbReference type="AlphaFoldDB" id="A0A328FC89"/>
<dbReference type="Pfam" id="PF07696">
    <property type="entry name" value="7TMR-DISMED2"/>
    <property type="match status" value="1"/>
</dbReference>
<dbReference type="SUPFAM" id="SSF55874">
    <property type="entry name" value="ATPase domain of HSP90 chaperone/DNA topoisomerase II/histidine kinase"/>
    <property type="match status" value="1"/>
</dbReference>
<accession>A0A328FC89</accession>
<dbReference type="PANTHER" id="PTHR43047">
    <property type="entry name" value="TWO-COMPONENT HISTIDINE PROTEIN KINASE"/>
    <property type="match status" value="1"/>
</dbReference>
<reference evidence="11 12" key="1">
    <citation type="submission" date="2018-06" db="EMBL/GenBank/DDBJ databases">
        <title>Complete Genome Sequence of Desulfobacter hydrogenophilus (DSM3380).</title>
        <authorList>
            <person name="Marietou A."/>
            <person name="Schreiber L."/>
            <person name="Marshall I."/>
            <person name="Jorgensen B."/>
        </authorList>
    </citation>
    <scope>NUCLEOTIDE SEQUENCE [LARGE SCALE GENOMIC DNA]</scope>
    <source>
        <strain evidence="11 12">DSM 3380</strain>
    </source>
</reference>
<dbReference type="EMBL" id="CP036314">
    <property type="protein sequence ID" value="QBH15710.1"/>
    <property type="molecule type" value="Genomic_DNA"/>
</dbReference>
<comment type="catalytic activity">
    <reaction evidence="1">
        <text>ATP + protein L-histidine = ADP + protein N-phospho-L-histidine.</text>
        <dbReference type="EC" id="2.7.13.3"/>
    </reaction>
</comment>
<evidence type="ECO:0000313" key="11">
    <source>
        <dbReference type="EMBL" id="RAM00715.1"/>
    </source>
</evidence>
<evidence type="ECO:0000256" key="3">
    <source>
        <dbReference type="ARBA" id="ARBA00022553"/>
    </source>
</evidence>
<feature type="transmembrane region" description="Helical" evidence="7">
    <location>
        <begin position="280"/>
        <end position="299"/>
    </location>
</feature>
<feature type="transmembrane region" description="Helical" evidence="7">
    <location>
        <begin position="311"/>
        <end position="331"/>
    </location>
</feature>
<dbReference type="Gene3D" id="3.40.50.2300">
    <property type="match status" value="1"/>
</dbReference>
<dbReference type="SUPFAM" id="SSF47384">
    <property type="entry name" value="Homodimeric domain of signal transducing histidine kinase"/>
    <property type="match status" value="1"/>
</dbReference>
<dbReference type="GO" id="GO:0009927">
    <property type="term" value="F:histidine phosphotransfer kinase activity"/>
    <property type="evidence" value="ECO:0007669"/>
    <property type="project" value="TreeGrafter"/>
</dbReference>
<evidence type="ECO:0000313" key="10">
    <source>
        <dbReference type="EMBL" id="QBH15710.1"/>
    </source>
</evidence>
<feature type="modified residue" description="4-aspartylphosphate" evidence="6">
    <location>
        <position position="749"/>
    </location>
</feature>
<dbReference type="InterPro" id="IPR011623">
    <property type="entry name" value="7TMR_DISM_rcpt_extracell_dom1"/>
</dbReference>
<dbReference type="InterPro" id="IPR007492">
    <property type="entry name" value="LytTR_DNA-bd_dom"/>
</dbReference>
<reference evidence="10 13" key="2">
    <citation type="submission" date="2019-02" db="EMBL/GenBank/DDBJ databases">
        <title>Complete genome sequence of Desulfobacter hydrogenophilus AcRS1.</title>
        <authorList>
            <person name="Marietou A."/>
            <person name="Lund M.B."/>
            <person name="Marshall I.P.G."/>
            <person name="Schreiber L."/>
            <person name="Jorgensen B."/>
        </authorList>
    </citation>
    <scope>NUCLEOTIDE SEQUENCE [LARGE SCALE GENOMIC DNA]</scope>
    <source>
        <strain evidence="10 13">AcRS1</strain>
        <plasmid evidence="10 13">unnamed1</plasmid>
    </source>
</reference>
<feature type="domain" description="Histidine kinase" evidence="8">
    <location>
        <begin position="444"/>
        <end position="662"/>
    </location>
</feature>
<dbReference type="InterPro" id="IPR036890">
    <property type="entry name" value="HATPase_C_sf"/>
</dbReference>
<dbReference type="SMART" id="SM00388">
    <property type="entry name" value="HisKA"/>
    <property type="match status" value="1"/>
</dbReference>
<dbReference type="CDD" id="cd00082">
    <property type="entry name" value="HisKA"/>
    <property type="match status" value="1"/>
</dbReference>
<keyword evidence="10" id="KW-0614">Plasmid</keyword>
<evidence type="ECO:0000256" key="4">
    <source>
        <dbReference type="ARBA" id="ARBA00022679"/>
    </source>
</evidence>
<dbReference type="GO" id="GO:0000155">
    <property type="term" value="F:phosphorelay sensor kinase activity"/>
    <property type="evidence" value="ECO:0007669"/>
    <property type="project" value="InterPro"/>
</dbReference>
<keyword evidence="7" id="KW-1133">Transmembrane helix</keyword>
<evidence type="ECO:0000256" key="2">
    <source>
        <dbReference type="ARBA" id="ARBA00012438"/>
    </source>
</evidence>
<dbReference type="Pfam" id="PF07695">
    <property type="entry name" value="7TMR-DISM_7TM"/>
    <property type="match status" value="1"/>
</dbReference>
<dbReference type="Gene3D" id="3.30.565.10">
    <property type="entry name" value="Histidine kinase-like ATPase, C-terminal domain"/>
    <property type="match status" value="1"/>
</dbReference>
<dbReference type="Proteomes" id="UP000293902">
    <property type="component" value="Plasmid unnamed1"/>
</dbReference>
<dbReference type="Pfam" id="PF00512">
    <property type="entry name" value="HisKA"/>
    <property type="match status" value="1"/>
</dbReference>
<protein>
    <recommendedName>
        <fullName evidence="2">histidine kinase</fullName>
        <ecNumber evidence="2">2.7.13.3</ecNumber>
    </recommendedName>
</protein>
<evidence type="ECO:0000256" key="7">
    <source>
        <dbReference type="SAM" id="Phobius"/>
    </source>
</evidence>
<feature type="transmembrane region" description="Helical" evidence="7">
    <location>
        <begin position="364"/>
        <end position="387"/>
    </location>
</feature>
<name>A0A328FC89_9BACT</name>
<dbReference type="GO" id="GO:0003677">
    <property type="term" value="F:DNA binding"/>
    <property type="evidence" value="ECO:0007669"/>
    <property type="project" value="InterPro"/>
</dbReference>
<dbReference type="InterPro" id="IPR003661">
    <property type="entry name" value="HisK_dim/P_dom"/>
</dbReference>
<dbReference type="InterPro" id="IPR036097">
    <property type="entry name" value="HisK_dim/P_sf"/>
</dbReference>
<sequence>MGNLQIFKCLIHRGRSKNRRSPHPSVKKLIQSNPILLILFFYIILAPTYAYAQAAGIVITKSGYKPTPIGKKVMFFLTPKNMTFDEVKILPEEAFSLSSQPILNFGFNNNNCWLKFKIKSDALTTDYLISISYGLLDEIELYYFPSSGPDHVTKIKTGDYLQLSTRPIKHRKFLFPVNFYAETQVYIKVKSTGVLTIPIKIWKLYDFIEHDRKVTILYSLHYGMMLIIIFYNLFIYLATKDKRFAIYVLHVISTLFVLLGLNGFVNEIWPNSPTWNNQSLSFFLGSYFTCLLLFTSSFLKIKTFYPNLNQKLNITVLILGIFTISSVFIPYVKTIKIYAYMGIIIPIFTIILSLSLIKKFKPSLYFSAATFMLLIGTLTVALMDFGLLPNNAFVNIIPQVGITAEILILSIGLALKIKYMKSKIAIRNQELVRLNNLKDNFLVTTTHELKTPLHGIIGLADSIRSGGYGKIPKDVHSTLSIIINSAQRLSILVNDILDVQRLEYKDIKLELQAFDLNKIVSVIDVLSRPLLKNKHVRIINNVPPEKCYVYADMNRTYQIIQNLVSNACKYTYSGIIEISAELQGFSTIVVKVIDTGIGVTKRDQERIFEPFEQINSYNTENRGTGLGLSIAKRLVELQSGEITLKSKEGKGSEFSFTLPSASPVELGNYDDTNLIRYCNAVTNFDEKKSLQNDTPPGSSLILIVDDELINLKIISNYLQMNNYEVHSCRSGEEALLFLNKRKPDLIILDIMMPGVNGFSICEKVRKKYNQLEVPIIFVTAKNQVTDLVHGYSLGANDYLTKPFVKNELLARVRCQLSITQARDRMVKLRDFANKINQFKNVDILIKELFYYIAEDEKVNSVAIFQNSRLMKCTSDKQAYVTNFEKWKVEGILPDNYISLNLEEMRNYHLMIELKPESTLLDAEYFKNLKSQAEIIVQNFKRLIGDVYFIDDIHIVANRKKYIKFIKTEDGQTALYEDENDSIIYLKSSLNTLECFFSDLLIRVNRFCLINPKKILGIDKSFDQTGKKHKVTINVDGEIITISDNLLNTFPPVLMKKFLK</sequence>
<feature type="domain" description="Response regulatory" evidence="9">
    <location>
        <begin position="700"/>
        <end position="816"/>
    </location>
</feature>
<dbReference type="InterPro" id="IPR003594">
    <property type="entry name" value="HATPase_dom"/>
</dbReference>
<dbReference type="Gene3D" id="2.60.40.2380">
    <property type="match status" value="1"/>
</dbReference>
<proteinExistence type="predicted"/>
<dbReference type="Pfam" id="PF02518">
    <property type="entry name" value="HATPase_c"/>
    <property type="match status" value="1"/>
</dbReference>
<keyword evidence="5" id="KW-0418">Kinase</keyword>
<keyword evidence="4" id="KW-0808">Transferase</keyword>
<dbReference type="InterPro" id="IPR011006">
    <property type="entry name" value="CheY-like_superfamily"/>
</dbReference>
<keyword evidence="7" id="KW-0472">Membrane</keyword>
<dbReference type="SUPFAM" id="SSF52172">
    <property type="entry name" value="CheY-like"/>
    <property type="match status" value="1"/>
</dbReference>
<dbReference type="RefSeq" id="WP_111959136.1">
    <property type="nucleotide sequence ID" value="NZ_CP036314.1"/>
</dbReference>
<dbReference type="SMART" id="SM00448">
    <property type="entry name" value="REC"/>
    <property type="match status" value="1"/>
</dbReference>
<dbReference type="CDD" id="cd17574">
    <property type="entry name" value="REC_OmpR"/>
    <property type="match status" value="1"/>
</dbReference>
<dbReference type="EC" id="2.7.13.3" evidence="2"/>
<dbReference type="SMART" id="SM00387">
    <property type="entry name" value="HATPase_c"/>
    <property type="match status" value="1"/>
</dbReference>
<dbReference type="EMBL" id="QLNI01000040">
    <property type="protein sequence ID" value="RAM00715.1"/>
    <property type="molecule type" value="Genomic_DNA"/>
</dbReference>
<geneLocation type="plasmid" evidence="10 13">
    <name>unnamed1</name>
</geneLocation>
<dbReference type="OrthoDB" id="9797605at2"/>
<dbReference type="InterPro" id="IPR011622">
    <property type="entry name" value="7TMR_DISM_rcpt_extracell_dom2"/>
</dbReference>
<dbReference type="InterPro" id="IPR001789">
    <property type="entry name" value="Sig_transdc_resp-reg_receiver"/>
</dbReference>
<gene>
    <name evidence="11" type="ORF">DO021_17740</name>
    <name evidence="10" type="ORF">EYB58_22825</name>
</gene>
<dbReference type="PROSITE" id="PS50109">
    <property type="entry name" value="HIS_KIN"/>
    <property type="match status" value="1"/>
</dbReference>
<keyword evidence="7" id="KW-0812">Transmembrane</keyword>
<keyword evidence="3 6" id="KW-0597">Phosphoprotein</keyword>
<dbReference type="InterPro" id="IPR004358">
    <property type="entry name" value="Sig_transdc_His_kin-like_C"/>
</dbReference>
<dbReference type="Proteomes" id="UP000248798">
    <property type="component" value="Unassembled WGS sequence"/>
</dbReference>
<feature type="transmembrane region" description="Helical" evidence="7">
    <location>
        <begin position="337"/>
        <end position="357"/>
    </location>
</feature>
<evidence type="ECO:0000313" key="13">
    <source>
        <dbReference type="Proteomes" id="UP000293902"/>
    </source>
</evidence>
<dbReference type="PROSITE" id="PS50110">
    <property type="entry name" value="RESPONSE_REGULATORY"/>
    <property type="match status" value="1"/>
</dbReference>
<evidence type="ECO:0000256" key="6">
    <source>
        <dbReference type="PROSITE-ProRule" id="PRU00169"/>
    </source>
</evidence>
<evidence type="ECO:0000313" key="12">
    <source>
        <dbReference type="Proteomes" id="UP000248798"/>
    </source>
</evidence>
<dbReference type="Pfam" id="PF04397">
    <property type="entry name" value="LytTR"/>
    <property type="match status" value="1"/>
</dbReference>
<feature type="transmembrane region" description="Helical" evidence="7">
    <location>
        <begin position="393"/>
        <end position="415"/>
    </location>
</feature>
<dbReference type="Gene3D" id="1.10.287.130">
    <property type="match status" value="1"/>
</dbReference>
<dbReference type="InterPro" id="IPR005467">
    <property type="entry name" value="His_kinase_dom"/>
</dbReference>
<feature type="transmembrane region" description="Helical" evidence="7">
    <location>
        <begin position="244"/>
        <end position="265"/>
    </location>
</feature>
<evidence type="ECO:0000259" key="8">
    <source>
        <dbReference type="PROSITE" id="PS50109"/>
    </source>
</evidence>